<keyword evidence="8 15" id="KW-0479">Metal-binding</keyword>
<keyword evidence="11 15" id="KW-0239">DNA-directed DNA polymerase</keyword>
<dbReference type="PANTHER" id="PTHR11076:SF33">
    <property type="entry name" value="DNA POLYMERASE KAPPA"/>
    <property type="match status" value="1"/>
</dbReference>
<keyword evidence="9 15" id="KW-0227">DNA damage</keyword>
<feature type="binding site" evidence="15">
    <location>
        <position position="11"/>
    </location>
    <ligand>
        <name>Mg(2+)</name>
        <dbReference type="ChEBI" id="CHEBI:18420"/>
    </ligand>
</feature>
<keyword evidence="3 15" id="KW-0515">Mutator protein</keyword>
<evidence type="ECO:0000313" key="17">
    <source>
        <dbReference type="EMBL" id="RWX74091.1"/>
    </source>
</evidence>
<feature type="binding site" evidence="15">
    <location>
        <position position="111"/>
    </location>
    <ligand>
        <name>Mg(2+)</name>
        <dbReference type="ChEBI" id="CHEBI:18420"/>
    </ligand>
</feature>
<keyword evidence="10 15" id="KW-0460">Magnesium</keyword>
<evidence type="ECO:0000256" key="10">
    <source>
        <dbReference type="ARBA" id="ARBA00022842"/>
    </source>
</evidence>
<dbReference type="NCBIfam" id="NF002292">
    <property type="entry name" value="PRK01216.1"/>
    <property type="match status" value="1"/>
</dbReference>
<feature type="site" description="Substrate discrimination" evidence="15">
    <location>
        <position position="16"/>
    </location>
</feature>
<evidence type="ECO:0000256" key="1">
    <source>
        <dbReference type="ARBA" id="ARBA00004496"/>
    </source>
</evidence>
<dbReference type="Gene3D" id="1.10.150.20">
    <property type="entry name" value="5' to 3' exonuclease, C-terminal subdomain"/>
    <property type="match status" value="1"/>
</dbReference>
<dbReference type="Gene3D" id="3.40.1170.60">
    <property type="match status" value="1"/>
</dbReference>
<dbReference type="Pfam" id="PF00817">
    <property type="entry name" value="IMS"/>
    <property type="match status" value="1"/>
</dbReference>
<feature type="active site" evidence="15">
    <location>
        <position position="112"/>
    </location>
</feature>
<dbReference type="Gene3D" id="3.30.70.270">
    <property type="match status" value="1"/>
</dbReference>
<dbReference type="InterPro" id="IPR050116">
    <property type="entry name" value="DNA_polymerase-Y"/>
</dbReference>
<keyword evidence="13 15" id="KW-0234">DNA repair</keyword>
<dbReference type="EMBL" id="RXGA01000001">
    <property type="protein sequence ID" value="RWX74091.1"/>
    <property type="molecule type" value="Genomic_DNA"/>
</dbReference>
<dbReference type="SUPFAM" id="SSF56672">
    <property type="entry name" value="DNA/RNA polymerases"/>
    <property type="match status" value="1"/>
</dbReference>
<sequence>MGARRVVLLADLDYFYSQAEELRNPSMRGKPVVVCVYSGRTEESGVVATANYEARKYGVRSGMPIALAKKRLSGADPVFLPVDFPYYKEVSERVIGIMKEYSDQLEQVGLDEAYLDVSNRVEDFAEAEQLAKEIKRRVLQEAGLKLTIGVGPNKIIAKMASDAAKPDGLMVIRPENVEEFISPLPVDKIPGVGKKTAERLERMGIKTIKDLAQFDPVRLVDEFGESLGAHLHAASRGEDEDPVRGRAEAGSMSRIITLKENTKDLKAVLPKVDEICEEIHERAVREGVLFRTIGIIAITSDLGIKTRTKSLPAPTDDLGTLKRESSELVKKFLQSTDKEIRRIGVHISDFTRREKGQRTLSGYI</sequence>
<dbReference type="GO" id="GO:0005737">
    <property type="term" value="C:cytoplasm"/>
    <property type="evidence" value="ECO:0007669"/>
    <property type="project" value="UniProtKB-SubCell"/>
</dbReference>
<dbReference type="PROSITE" id="PS50173">
    <property type="entry name" value="UMUC"/>
    <property type="match status" value="1"/>
</dbReference>
<dbReference type="GO" id="GO:0003887">
    <property type="term" value="F:DNA-directed DNA polymerase activity"/>
    <property type="evidence" value="ECO:0007669"/>
    <property type="project" value="UniProtKB-UniRule"/>
</dbReference>
<accession>A0A444L933</accession>
<evidence type="ECO:0000256" key="7">
    <source>
        <dbReference type="ARBA" id="ARBA00022705"/>
    </source>
</evidence>
<evidence type="ECO:0000256" key="5">
    <source>
        <dbReference type="ARBA" id="ARBA00022679"/>
    </source>
</evidence>
<keyword evidence="7 15" id="KW-0235">DNA replication</keyword>
<evidence type="ECO:0000256" key="2">
    <source>
        <dbReference type="ARBA" id="ARBA00010945"/>
    </source>
</evidence>
<evidence type="ECO:0000256" key="3">
    <source>
        <dbReference type="ARBA" id="ARBA00022457"/>
    </source>
</evidence>
<gene>
    <name evidence="15" type="primary">dbh</name>
    <name evidence="17" type="ORF">Metus_0116</name>
</gene>
<dbReference type="Pfam" id="PF11799">
    <property type="entry name" value="IMS_C"/>
    <property type="match status" value="1"/>
</dbReference>
<comment type="subcellular location">
    <subcellularLocation>
        <location evidence="1 15">Cytoplasm</location>
    </subcellularLocation>
</comment>
<evidence type="ECO:0000256" key="4">
    <source>
        <dbReference type="ARBA" id="ARBA00022490"/>
    </source>
</evidence>
<keyword evidence="4 15" id="KW-0963">Cytoplasm</keyword>
<comment type="function">
    <text evidence="15">Poorly processive, error-prone DNA polymerase involved in untargeted mutagenesis. Copies undamaged DNA at stalled replication forks, which arise in vivo from mismatched or misaligned primer ends. These misaligned primers can be extended by PolIV. Exhibits no 3'-5' exonuclease (proofreading) activity. May be involved in translesional synthesis.</text>
</comment>
<dbReference type="Gene3D" id="3.30.1490.100">
    <property type="entry name" value="DNA polymerase, Y-family, little finger domain"/>
    <property type="match status" value="1"/>
</dbReference>
<comment type="caution">
    <text evidence="17">The sequence shown here is derived from an EMBL/GenBank/DDBJ whole genome shotgun (WGS) entry which is preliminary data.</text>
</comment>
<dbReference type="GO" id="GO:0006281">
    <property type="term" value="P:DNA repair"/>
    <property type="evidence" value="ECO:0007669"/>
    <property type="project" value="UniProtKB-UniRule"/>
</dbReference>
<dbReference type="HAMAP" id="MF_01113">
    <property type="entry name" value="DNApol_IV"/>
    <property type="match status" value="1"/>
</dbReference>
<evidence type="ECO:0000256" key="11">
    <source>
        <dbReference type="ARBA" id="ARBA00022932"/>
    </source>
</evidence>
<dbReference type="NCBIfam" id="NF002677">
    <property type="entry name" value="PRK02406.1"/>
    <property type="match status" value="1"/>
</dbReference>
<organism evidence="17 18">
    <name type="scientific">Methanosuratincola subterraneus</name>
    <dbReference type="NCBI Taxonomy" id="2593994"/>
    <lineage>
        <taxon>Archaea</taxon>
        <taxon>Thermoproteota</taxon>
        <taxon>Methanosuratincolia</taxon>
        <taxon>Candidatus Methanomethylicales</taxon>
        <taxon>Candidatus Methanomethylicaceae</taxon>
        <taxon>Candidatus Methanosuratincola (ex Vanwonterghem et al. 2016)</taxon>
    </lineage>
</organism>
<dbReference type="SUPFAM" id="SSF100879">
    <property type="entry name" value="Lesion bypass DNA polymerase (Y-family), little finger domain"/>
    <property type="match status" value="1"/>
</dbReference>
<dbReference type="CDD" id="cd03586">
    <property type="entry name" value="PolY_Pol_IV_kappa"/>
    <property type="match status" value="1"/>
</dbReference>
<dbReference type="GO" id="GO:0006261">
    <property type="term" value="P:DNA-templated DNA replication"/>
    <property type="evidence" value="ECO:0007669"/>
    <property type="project" value="UniProtKB-UniRule"/>
</dbReference>
<comment type="cofactor">
    <cofactor evidence="15">
        <name>Mg(2+)</name>
        <dbReference type="ChEBI" id="CHEBI:18420"/>
    </cofactor>
    <text evidence="15">Binds 2 magnesium ions per subunit.</text>
</comment>
<keyword evidence="6 15" id="KW-0548">Nucleotidyltransferase</keyword>
<dbReference type="InterPro" id="IPR017961">
    <property type="entry name" value="DNA_pol_Y-fam_little_finger"/>
</dbReference>
<dbReference type="EC" id="2.7.7.7" evidence="15"/>
<evidence type="ECO:0000256" key="6">
    <source>
        <dbReference type="ARBA" id="ARBA00022695"/>
    </source>
</evidence>
<name>A0A444L933_METS7</name>
<dbReference type="Pfam" id="PF21999">
    <property type="entry name" value="IMS_HHH_1"/>
    <property type="match status" value="1"/>
</dbReference>
<comment type="catalytic activity">
    <reaction evidence="14 15">
        <text>DNA(n) + a 2'-deoxyribonucleoside 5'-triphosphate = DNA(n+1) + diphosphate</text>
        <dbReference type="Rhea" id="RHEA:22508"/>
        <dbReference type="Rhea" id="RHEA-COMP:17339"/>
        <dbReference type="Rhea" id="RHEA-COMP:17340"/>
        <dbReference type="ChEBI" id="CHEBI:33019"/>
        <dbReference type="ChEBI" id="CHEBI:61560"/>
        <dbReference type="ChEBI" id="CHEBI:173112"/>
        <dbReference type="EC" id="2.7.7.7"/>
    </reaction>
</comment>
<evidence type="ECO:0000256" key="9">
    <source>
        <dbReference type="ARBA" id="ARBA00022763"/>
    </source>
</evidence>
<reference evidence="17 18" key="1">
    <citation type="submission" date="2018-12" db="EMBL/GenBank/DDBJ databases">
        <title>The complete genome of the methanogenic archaea of the candidate phylum Verstraetearchaeota, obtained from the metagenome of underground thermal water.</title>
        <authorList>
            <person name="Kadnikov V.V."/>
            <person name="Mardanov A.V."/>
            <person name="Beletsky A.V."/>
            <person name="Karnachuk O.V."/>
            <person name="Ravin N.V."/>
        </authorList>
    </citation>
    <scope>NUCLEOTIDE SEQUENCE [LARGE SCALE GENOMIC DNA]</scope>
    <source>
        <strain evidence="17">Ch88</strain>
    </source>
</reference>
<dbReference type="AlphaFoldDB" id="A0A444L933"/>
<dbReference type="InterPro" id="IPR043128">
    <property type="entry name" value="Rev_trsase/Diguanyl_cyclase"/>
</dbReference>
<evidence type="ECO:0000256" key="15">
    <source>
        <dbReference type="HAMAP-Rule" id="MF_01113"/>
    </source>
</evidence>
<dbReference type="PANTHER" id="PTHR11076">
    <property type="entry name" value="DNA REPAIR POLYMERASE UMUC / TRANSFERASE FAMILY MEMBER"/>
    <property type="match status" value="1"/>
</dbReference>
<keyword evidence="5 15" id="KW-0808">Transferase</keyword>
<dbReference type="GO" id="GO:0042276">
    <property type="term" value="P:error-prone translesion synthesis"/>
    <property type="evidence" value="ECO:0007669"/>
    <property type="project" value="TreeGrafter"/>
</dbReference>
<proteinExistence type="inferred from homology"/>
<evidence type="ECO:0000256" key="13">
    <source>
        <dbReference type="ARBA" id="ARBA00023204"/>
    </source>
</evidence>
<feature type="domain" description="UmuC" evidence="16">
    <location>
        <begin position="7"/>
        <end position="193"/>
    </location>
</feature>
<keyword evidence="12 15" id="KW-0238">DNA-binding</keyword>
<dbReference type="InterPro" id="IPR022880">
    <property type="entry name" value="DNApol_IV"/>
</dbReference>
<dbReference type="GO" id="GO:0000287">
    <property type="term" value="F:magnesium ion binding"/>
    <property type="evidence" value="ECO:0007669"/>
    <property type="project" value="UniProtKB-UniRule"/>
</dbReference>
<dbReference type="InterPro" id="IPR043502">
    <property type="entry name" value="DNA/RNA_pol_sf"/>
</dbReference>
<dbReference type="GO" id="GO:0003684">
    <property type="term" value="F:damaged DNA binding"/>
    <property type="evidence" value="ECO:0007669"/>
    <property type="project" value="InterPro"/>
</dbReference>
<dbReference type="FunFam" id="3.40.1170.60:FF:000009">
    <property type="entry name" value="DNA polymerase IV"/>
    <property type="match status" value="1"/>
</dbReference>
<evidence type="ECO:0000256" key="12">
    <source>
        <dbReference type="ARBA" id="ARBA00023125"/>
    </source>
</evidence>
<comment type="similarity">
    <text evidence="2 15">Belongs to the DNA polymerase type-Y family.</text>
</comment>
<protein>
    <recommendedName>
        <fullName evidence="15">DNA polymerase IV</fullName>
        <shortName evidence="15">Pol IV</shortName>
        <ecNumber evidence="15">2.7.7.7</ecNumber>
    </recommendedName>
</protein>
<dbReference type="InterPro" id="IPR001126">
    <property type="entry name" value="UmuC"/>
</dbReference>
<comment type="subunit">
    <text evidence="15">Monomer.</text>
</comment>
<evidence type="ECO:0000256" key="14">
    <source>
        <dbReference type="ARBA" id="ARBA00049244"/>
    </source>
</evidence>
<dbReference type="Proteomes" id="UP000288215">
    <property type="component" value="Unassembled WGS sequence"/>
</dbReference>
<evidence type="ECO:0000259" key="16">
    <source>
        <dbReference type="PROSITE" id="PS50173"/>
    </source>
</evidence>
<evidence type="ECO:0000313" key="18">
    <source>
        <dbReference type="Proteomes" id="UP000288215"/>
    </source>
</evidence>
<dbReference type="InterPro" id="IPR053848">
    <property type="entry name" value="IMS_HHH_1"/>
</dbReference>
<evidence type="ECO:0000256" key="8">
    <source>
        <dbReference type="ARBA" id="ARBA00022723"/>
    </source>
</evidence>
<dbReference type="InterPro" id="IPR036775">
    <property type="entry name" value="DNA_pol_Y-fam_lit_finger_sf"/>
</dbReference>